<dbReference type="SMART" id="SM00225">
    <property type="entry name" value="BTB"/>
    <property type="match status" value="1"/>
</dbReference>
<dbReference type="PANTHER" id="PTHR23110">
    <property type="entry name" value="BTB DOMAIN TRANSCRIPTION FACTOR"/>
    <property type="match status" value="1"/>
</dbReference>
<evidence type="ECO:0000256" key="2">
    <source>
        <dbReference type="ARBA" id="ARBA00022723"/>
    </source>
</evidence>
<dbReference type="AlphaFoldDB" id="Q6IDW6"/>
<dbReference type="FunFam" id="3.30.710.10:FF:000036">
    <property type="entry name" value="Mod(Mdg4), isoform H"/>
    <property type="match status" value="1"/>
</dbReference>
<dbReference type="CDD" id="cd18315">
    <property type="entry name" value="BTB_POZ_BAB-like"/>
    <property type="match status" value="1"/>
</dbReference>
<feature type="compositionally biased region" description="Polar residues" evidence="6">
    <location>
        <begin position="222"/>
        <end position="238"/>
    </location>
</feature>
<feature type="region of interest" description="Disordered" evidence="6">
    <location>
        <begin position="118"/>
        <end position="140"/>
    </location>
</feature>
<evidence type="ECO:0000259" key="7">
    <source>
        <dbReference type="PROSITE" id="PS50097"/>
    </source>
</evidence>
<proteinExistence type="predicted"/>
<accession>Q6IDW6</accession>
<protein>
    <submittedName>
        <fullName evidence="8">Mod(Mdg4)-v36</fullName>
    </submittedName>
</protein>
<dbReference type="Gene3D" id="2.20.25.240">
    <property type="match status" value="1"/>
</dbReference>
<keyword evidence="4" id="KW-0862">Zinc</keyword>
<dbReference type="PROSITE" id="PS50097">
    <property type="entry name" value="BTB"/>
    <property type="match status" value="1"/>
</dbReference>
<feature type="region of interest" description="Disordered" evidence="6">
    <location>
        <begin position="287"/>
        <end position="311"/>
    </location>
</feature>
<keyword evidence="3" id="KW-0863">Zinc-finger</keyword>
<evidence type="ECO:0000256" key="3">
    <source>
        <dbReference type="ARBA" id="ARBA00022771"/>
    </source>
</evidence>
<dbReference type="InterPro" id="IPR011333">
    <property type="entry name" value="SKP1/BTB/POZ_sf"/>
</dbReference>
<feature type="domain" description="BTB" evidence="7">
    <location>
        <begin position="32"/>
        <end position="98"/>
    </location>
</feature>
<feature type="compositionally biased region" description="Polar residues" evidence="6">
    <location>
        <begin position="192"/>
        <end position="215"/>
    </location>
</feature>
<evidence type="ECO:0000256" key="4">
    <source>
        <dbReference type="ARBA" id="ARBA00022833"/>
    </source>
</evidence>
<dbReference type="VEuPathDB" id="VectorBase:AGAMI1_006926"/>
<dbReference type="InterPro" id="IPR000210">
    <property type="entry name" value="BTB/POZ_dom"/>
</dbReference>
<keyword evidence="5" id="KW-0539">Nucleus</keyword>
<reference evidence="8" key="1">
    <citation type="journal article" date="2004" name="Gene">
        <title>Evolution of the trans-splicing Drosophila locus mod(mdg4) in several species of Diptera and Lepidoptera.</title>
        <authorList>
            <person name="Krauss V."/>
            <person name="Dorn R."/>
        </authorList>
    </citation>
    <scope>NUCLEOTIDE SEQUENCE</scope>
</reference>
<feature type="region of interest" description="Disordered" evidence="6">
    <location>
        <begin position="192"/>
        <end position="238"/>
    </location>
</feature>
<dbReference type="SUPFAM" id="SSF54695">
    <property type="entry name" value="POZ domain"/>
    <property type="match status" value="1"/>
</dbReference>
<evidence type="ECO:0000256" key="6">
    <source>
        <dbReference type="SAM" id="MobiDB-lite"/>
    </source>
</evidence>
<dbReference type="InterPro" id="IPR051095">
    <property type="entry name" value="Dros_DevTransReg"/>
</dbReference>
<dbReference type="PANTHER" id="PTHR23110:SF92">
    <property type="entry name" value="MODIFIER OF MDG4"/>
    <property type="match status" value="1"/>
</dbReference>
<dbReference type="EMBL" id="BN000407">
    <property type="protein sequence ID" value="CAE54347.1"/>
    <property type="molecule type" value="Genomic_DNA"/>
</dbReference>
<sequence>MADDEQFSLCWNNFNSNLSAGFHESLQRGDLVDVTLAAEGHLVKAHRLILSVCSPYFRKMFTQVPVNQHAFIFLKDVSHSALQDLIQFMYCGEVNVKQDALPAFISTAEALQIKGLTETGDSAPTHQSPAKEEPAAAAAVPVTTATISTATIPASPASQRAKVQRNRIQSYKLESEESGDDKVVHIQATTSHHVSAQSNLSSQKRTMPQRGLQSHASKRTKMSISASSDGLDTSDSTPAQVQTVQTVQIVKQIPAQVIEPEYIELPIESINPKAEPDYTDETAEIETVDAETEQEQKLSEHDQGDADDDGNYVEDDTYGDMAMGKYEESYLTEGEEGAKPGVSGFVDSYTSDGGNATEISTQGTPKRPVFILNKDSQVQVMIDGQFFDKHVQTREKVKWKCVKWDQHGCKAFVVTSCAKDRKLLHYNASHNHKLEPVIARTSPQESKEAHELMKQFRANLRSKLQSKRGKAETQSRAKRSQ</sequence>
<keyword evidence="2" id="KW-0479">Metal-binding</keyword>
<name>Q6IDW6_ANOGA</name>
<feature type="region of interest" description="Disordered" evidence="6">
    <location>
        <begin position="458"/>
        <end position="481"/>
    </location>
</feature>
<organism evidence="8">
    <name type="scientific">Anopheles gambiae</name>
    <name type="common">African malaria mosquito</name>
    <dbReference type="NCBI Taxonomy" id="7165"/>
    <lineage>
        <taxon>Eukaryota</taxon>
        <taxon>Metazoa</taxon>
        <taxon>Ecdysozoa</taxon>
        <taxon>Arthropoda</taxon>
        <taxon>Hexapoda</taxon>
        <taxon>Insecta</taxon>
        <taxon>Pterygota</taxon>
        <taxon>Neoptera</taxon>
        <taxon>Endopterygota</taxon>
        <taxon>Diptera</taxon>
        <taxon>Nematocera</taxon>
        <taxon>Culicoidea</taxon>
        <taxon>Culicidae</taxon>
        <taxon>Anophelinae</taxon>
        <taxon>Anopheles</taxon>
    </lineage>
</organism>
<gene>
    <name evidence="8" type="primary">mod(mdg4)</name>
</gene>
<dbReference type="VEuPathDB" id="VectorBase:AGAP003439"/>
<evidence type="ECO:0000256" key="5">
    <source>
        <dbReference type="ARBA" id="ARBA00023242"/>
    </source>
</evidence>
<feature type="compositionally biased region" description="Basic and acidic residues" evidence="6">
    <location>
        <begin position="294"/>
        <end position="304"/>
    </location>
</feature>
<dbReference type="GO" id="GO:0008270">
    <property type="term" value="F:zinc ion binding"/>
    <property type="evidence" value="ECO:0007669"/>
    <property type="project" value="UniProtKB-KW"/>
</dbReference>
<evidence type="ECO:0000256" key="1">
    <source>
        <dbReference type="ARBA" id="ARBA00004123"/>
    </source>
</evidence>
<dbReference type="Pfam" id="PF04500">
    <property type="entry name" value="FLYWCH"/>
    <property type="match status" value="1"/>
</dbReference>
<dbReference type="InterPro" id="IPR007588">
    <property type="entry name" value="Znf_FLYWCH"/>
</dbReference>
<dbReference type="Pfam" id="PF00651">
    <property type="entry name" value="BTB"/>
    <property type="match status" value="1"/>
</dbReference>
<evidence type="ECO:0000313" key="8">
    <source>
        <dbReference type="EMBL" id="CAE54347.1"/>
    </source>
</evidence>
<dbReference type="Gene3D" id="3.30.710.10">
    <property type="entry name" value="Potassium Channel Kv1.1, Chain A"/>
    <property type="match status" value="1"/>
</dbReference>
<dbReference type="GO" id="GO:0005634">
    <property type="term" value="C:nucleus"/>
    <property type="evidence" value="ECO:0007669"/>
    <property type="project" value="UniProtKB-SubCell"/>
</dbReference>
<comment type="subcellular location">
    <subcellularLocation>
        <location evidence="1">Nucleus</location>
    </subcellularLocation>
</comment>